<keyword evidence="9 14" id="KW-0378">Hydrolase</keyword>
<evidence type="ECO:0000256" key="3">
    <source>
        <dbReference type="ARBA" id="ARBA00001947"/>
    </source>
</evidence>
<evidence type="ECO:0000256" key="5">
    <source>
        <dbReference type="ARBA" id="ARBA00004708"/>
    </source>
</evidence>
<feature type="binding site" evidence="17">
    <location>
        <position position="9"/>
    </location>
    <ligand>
        <name>Mg(2+)</name>
        <dbReference type="ChEBI" id="CHEBI:18420"/>
    </ligand>
</feature>
<feature type="site" description="Contributes to substrate recognition" evidence="16">
    <location>
        <position position="100"/>
    </location>
</feature>
<evidence type="ECO:0000313" key="19">
    <source>
        <dbReference type="Proteomes" id="UP000321933"/>
    </source>
</evidence>
<feature type="binding site" evidence="17">
    <location>
        <position position="91"/>
    </location>
    <ligand>
        <name>Zn(2+)</name>
        <dbReference type="ChEBI" id="CHEBI:29105"/>
    </ligand>
</feature>
<feature type="site" description="Stabilizes the phosphoryl group" evidence="16">
    <location>
        <position position="50"/>
    </location>
</feature>
<dbReference type="EMBL" id="VRYZ01000003">
    <property type="protein sequence ID" value="TXS92334.1"/>
    <property type="molecule type" value="Genomic_DNA"/>
</dbReference>
<evidence type="ECO:0000256" key="14">
    <source>
        <dbReference type="PIRNR" id="PIRNR004682"/>
    </source>
</evidence>
<feature type="active site" description="Nucleophile" evidence="15">
    <location>
        <position position="7"/>
    </location>
</feature>
<dbReference type="GO" id="GO:0005737">
    <property type="term" value="C:cytoplasm"/>
    <property type="evidence" value="ECO:0007669"/>
    <property type="project" value="UniProtKB-SubCell"/>
</dbReference>
<feature type="binding site" evidence="17">
    <location>
        <position position="7"/>
    </location>
    <ligand>
        <name>Mg(2+)</name>
        <dbReference type="ChEBI" id="CHEBI:18420"/>
    </ligand>
</feature>
<dbReference type="NCBIfam" id="TIGR01662">
    <property type="entry name" value="HAD-SF-IIIA"/>
    <property type="match status" value="1"/>
</dbReference>
<evidence type="ECO:0000256" key="4">
    <source>
        <dbReference type="ARBA" id="ARBA00004496"/>
    </source>
</evidence>
<dbReference type="GO" id="GO:0034200">
    <property type="term" value="F:D-glycero-beta-D-manno-heptose 1,7-bisphosphate 7-phosphatase activity"/>
    <property type="evidence" value="ECO:0007669"/>
    <property type="project" value="UniProtKB-EC"/>
</dbReference>
<keyword evidence="7 14" id="KW-0963">Cytoplasm</keyword>
<evidence type="ECO:0000256" key="16">
    <source>
        <dbReference type="PIRSR" id="PIRSR004682-3"/>
    </source>
</evidence>
<feature type="site" description="Stabilizes the phosphoryl group" evidence="16">
    <location>
        <position position="101"/>
    </location>
</feature>
<evidence type="ECO:0000256" key="9">
    <source>
        <dbReference type="ARBA" id="ARBA00022801"/>
    </source>
</evidence>
<comment type="catalytic activity">
    <reaction evidence="1">
        <text>D-glycero-beta-D-manno-heptose 1,7-bisphosphate + H2O = D-glycero-beta-D-manno-heptose 1-phosphate + phosphate</text>
        <dbReference type="Rhea" id="RHEA:28518"/>
        <dbReference type="ChEBI" id="CHEBI:15377"/>
        <dbReference type="ChEBI" id="CHEBI:43474"/>
        <dbReference type="ChEBI" id="CHEBI:60208"/>
        <dbReference type="ChEBI" id="CHEBI:61593"/>
        <dbReference type="EC" id="3.1.3.82"/>
    </reaction>
</comment>
<keyword evidence="12 14" id="KW-0119">Carbohydrate metabolism</keyword>
<dbReference type="NCBIfam" id="NF006506">
    <property type="entry name" value="PRK08942.1"/>
    <property type="match status" value="1"/>
</dbReference>
<organism evidence="18 19">
    <name type="scientific">Parahaliea aestuarii</name>
    <dbReference type="NCBI Taxonomy" id="1852021"/>
    <lineage>
        <taxon>Bacteria</taxon>
        <taxon>Pseudomonadati</taxon>
        <taxon>Pseudomonadota</taxon>
        <taxon>Gammaproteobacteria</taxon>
        <taxon>Cellvibrionales</taxon>
        <taxon>Halieaceae</taxon>
        <taxon>Parahaliea</taxon>
    </lineage>
</organism>
<evidence type="ECO:0000256" key="11">
    <source>
        <dbReference type="ARBA" id="ARBA00022842"/>
    </source>
</evidence>
<evidence type="ECO:0000256" key="10">
    <source>
        <dbReference type="ARBA" id="ARBA00022833"/>
    </source>
</evidence>
<keyword evidence="11 17" id="KW-0460">Magnesium</keyword>
<dbReference type="Proteomes" id="UP000321933">
    <property type="component" value="Unassembled WGS sequence"/>
</dbReference>
<sequence length="187" mass="19742">MTLFILDRDGVINEDSDDYIRSLDDWHPVPGSIAAIAALSRAGYTVAVATNQSGLGRGYFGLDELEAIHSRLRELVAEAGGHIACIAYCPHLPDAGCDCRKPATGLLEAISRETGEALDGAFFVGDSLKDLQAAQRAGCQPLLVTTGKGQDTLARLRKEDGDSLQLSQPHAIPVYANLAAVVAAKLA</sequence>
<name>A0A5C8ZX44_9GAMM</name>
<comment type="similarity">
    <text evidence="13 14">Belongs to the gmhB family.</text>
</comment>
<dbReference type="Pfam" id="PF13242">
    <property type="entry name" value="Hydrolase_like"/>
    <property type="match status" value="1"/>
</dbReference>
<keyword evidence="19" id="KW-1185">Reference proteome</keyword>
<feature type="binding site" evidence="17">
    <location>
        <position position="97"/>
    </location>
    <ligand>
        <name>Zn(2+)</name>
        <dbReference type="ChEBI" id="CHEBI:29105"/>
    </ligand>
</feature>
<dbReference type="OrthoDB" id="9788272at2"/>
<comment type="cofactor">
    <cofactor evidence="3 17">
        <name>Zn(2+)</name>
        <dbReference type="ChEBI" id="CHEBI:29105"/>
    </cofactor>
</comment>
<feature type="active site" description="Proton donor" evidence="15">
    <location>
        <position position="9"/>
    </location>
</feature>
<dbReference type="SUPFAM" id="SSF56784">
    <property type="entry name" value="HAD-like"/>
    <property type="match status" value="1"/>
</dbReference>
<dbReference type="Gene3D" id="3.40.50.1000">
    <property type="entry name" value="HAD superfamily/HAD-like"/>
    <property type="match status" value="1"/>
</dbReference>
<dbReference type="CDD" id="cd07503">
    <property type="entry name" value="HAD_HisB-N"/>
    <property type="match status" value="1"/>
</dbReference>
<dbReference type="PIRSF" id="PIRSF004682">
    <property type="entry name" value="GmhB"/>
    <property type="match status" value="1"/>
</dbReference>
<evidence type="ECO:0000256" key="6">
    <source>
        <dbReference type="ARBA" id="ARBA00011245"/>
    </source>
</evidence>
<comment type="cofactor">
    <cofactor evidence="2 17">
        <name>Mg(2+)</name>
        <dbReference type="ChEBI" id="CHEBI:18420"/>
    </cofactor>
</comment>
<dbReference type="InterPro" id="IPR036412">
    <property type="entry name" value="HAD-like_sf"/>
</dbReference>
<evidence type="ECO:0000313" key="18">
    <source>
        <dbReference type="EMBL" id="TXS92334.1"/>
    </source>
</evidence>
<accession>A0A5C8ZX44</accession>
<feature type="binding site" evidence="17">
    <location>
        <position position="126"/>
    </location>
    <ligand>
        <name>Mg(2+)</name>
        <dbReference type="ChEBI" id="CHEBI:18420"/>
    </ligand>
</feature>
<dbReference type="InterPro" id="IPR006549">
    <property type="entry name" value="HAD-SF_hydro_IIIA"/>
</dbReference>
<proteinExistence type="inferred from homology"/>
<evidence type="ECO:0000256" key="12">
    <source>
        <dbReference type="ARBA" id="ARBA00023277"/>
    </source>
</evidence>
<dbReference type="FunFam" id="3.40.50.1000:FF:000168">
    <property type="entry name" value="D,D-heptose 1,7-bisphosphate phosphatase"/>
    <property type="match status" value="1"/>
</dbReference>
<dbReference type="InterPro" id="IPR004446">
    <property type="entry name" value="Heptose_bisP_phosphatase"/>
</dbReference>
<feature type="binding site" evidence="17">
    <location>
        <position position="89"/>
    </location>
    <ligand>
        <name>Zn(2+)</name>
        <dbReference type="ChEBI" id="CHEBI:29105"/>
    </ligand>
</feature>
<reference evidence="18 19" key="1">
    <citation type="submission" date="2019-08" db="EMBL/GenBank/DDBJ databases">
        <title>Parahaliea maris sp. nov., isolated from the surface seawater.</title>
        <authorList>
            <person name="Liu Y."/>
        </authorList>
    </citation>
    <scope>NUCLEOTIDE SEQUENCE [LARGE SCALE GENOMIC DNA]</scope>
    <source>
        <strain evidence="18 19">S2-26</strain>
    </source>
</reference>
<evidence type="ECO:0000256" key="2">
    <source>
        <dbReference type="ARBA" id="ARBA00001946"/>
    </source>
</evidence>
<dbReference type="RefSeq" id="WP_148063710.1">
    <property type="nucleotide sequence ID" value="NZ_VRYZ01000003.1"/>
</dbReference>
<dbReference type="PANTHER" id="PTHR42891:SF1">
    <property type="entry name" value="D-GLYCERO-BETA-D-MANNO-HEPTOSE-1,7-BISPHOSPHATE 7-PHOSPHATASE"/>
    <property type="match status" value="1"/>
</dbReference>
<dbReference type="InterPro" id="IPR006543">
    <property type="entry name" value="Histidinol-phos"/>
</dbReference>
<evidence type="ECO:0000256" key="15">
    <source>
        <dbReference type="PIRSR" id="PIRSR004682-1"/>
    </source>
</evidence>
<evidence type="ECO:0000256" key="13">
    <source>
        <dbReference type="ARBA" id="ARBA00061616"/>
    </source>
</evidence>
<evidence type="ECO:0000256" key="8">
    <source>
        <dbReference type="ARBA" id="ARBA00022723"/>
    </source>
</evidence>
<dbReference type="PANTHER" id="PTHR42891">
    <property type="entry name" value="D-GLYCERO-BETA-D-MANNO-HEPTOSE-1,7-BISPHOSPHATE 7-PHOSPHATASE"/>
    <property type="match status" value="1"/>
</dbReference>
<feature type="binding site" evidence="17">
    <location>
        <position position="99"/>
    </location>
    <ligand>
        <name>Zn(2+)</name>
        <dbReference type="ChEBI" id="CHEBI:29105"/>
    </ligand>
</feature>
<comment type="subcellular location">
    <subcellularLocation>
        <location evidence="4 14">Cytoplasm</location>
    </subcellularLocation>
</comment>
<dbReference type="GO" id="GO:0005975">
    <property type="term" value="P:carbohydrate metabolic process"/>
    <property type="evidence" value="ECO:0007669"/>
    <property type="project" value="InterPro"/>
</dbReference>
<evidence type="ECO:0000256" key="17">
    <source>
        <dbReference type="PIRSR" id="PIRSR004682-4"/>
    </source>
</evidence>
<keyword evidence="8 17" id="KW-0479">Metal-binding</keyword>
<gene>
    <name evidence="18" type="primary">gmhB</name>
    <name evidence="18" type="ORF">FVW59_07880</name>
</gene>
<dbReference type="AlphaFoldDB" id="A0A5C8ZX44"/>
<dbReference type="GO" id="GO:0046872">
    <property type="term" value="F:metal ion binding"/>
    <property type="evidence" value="ECO:0007669"/>
    <property type="project" value="UniProtKB-KW"/>
</dbReference>
<comment type="pathway">
    <text evidence="5">Nucleotide-sugar biosynthesis; ADP-L-glycero-beta-D-manno-heptose biosynthesis; ADP-L-glycero-beta-D-manno-heptose from D-glycero-beta-D-manno-heptose 7-phosphate: step 2/4.</text>
</comment>
<evidence type="ECO:0000256" key="7">
    <source>
        <dbReference type="ARBA" id="ARBA00022490"/>
    </source>
</evidence>
<comment type="caution">
    <text evidence="18">The sequence shown here is derived from an EMBL/GenBank/DDBJ whole genome shotgun (WGS) entry which is preliminary data.</text>
</comment>
<dbReference type="EC" id="3.1.3.-" evidence="14"/>
<comment type="subunit">
    <text evidence="6">Monomer.</text>
</comment>
<dbReference type="InterPro" id="IPR023214">
    <property type="entry name" value="HAD_sf"/>
</dbReference>
<evidence type="ECO:0000256" key="1">
    <source>
        <dbReference type="ARBA" id="ARBA00001226"/>
    </source>
</evidence>
<dbReference type="NCBIfam" id="TIGR01656">
    <property type="entry name" value="Histidinol-ppas"/>
    <property type="match status" value="1"/>
</dbReference>
<keyword evidence="10 17" id="KW-0862">Zinc</keyword>
<protein>
    <recommendedName>
        <fullName evidence="14">D,D-heptose 1,7-bisphosphate phosphatase</fullName>
        <ecNumber evidence="14">3.1.3.-</ecNumber>
    </recommendedName>
</protein>